<evidence type="ECO:0000313" key="2">
    <source>
        <dbReference type="EMBL" id="MPL90095.1"/>
    </source>
</evidence>
<protein>
    <recommendedName>
        <fullName evidence="1">HU domain-containing protein</fullName>
    </recommendedName>
</protein>
<organism evidence="2">
    <name type="scientific">bioreactor metagenome</name>
    <dbReference type="NCBI Taxonomy" id="1076179"/>
    <lineage>
        <taxon>unclassified sequences</taxon>
        <taxon>metagenomes</taxon>
        <taxon>ecological metagenomes</taxon>
    </lineage>
</organism>
<dbReference type="Gene3D" id="1.10.10.10">
    <property type="entry name" value="Winged helix-like DNA-binding domain superfamily/Winged helix DNA-binding domain"/>
    <property type="match status" value="1"/>
</dbReference>
<reference evidence="2" key="1">
    <citation type="submission" date="2019-08" db="EMBL/GenBank/DDBJ databases">
        <authorList>
            <person name="Kucharzyk K."/>
            <person name="Murdoch R.W."/>
            <person name="Higgins S."/>
            <person name="Loffler F."/>
        </authorList>
    </citation>
    <scope>NUCLEOTIDE SEQUENCE</scope>
</reference>
<name>A0A644VFY5_9ZZZZ</name>
<dbReference type="Pfam" id="PF18291">
    <property type="entry name" value="HU-HIG"/>
    <property type="match status" value="1"/>
</dbReference>
<proteinExistence type="predicted"/>
<comment type="caution">
    <text evidence="2">The sequence shown here is derived from an EMBL/GenBank/DDBJ whole genome shotgun (WGS) entry which is preliminary data.</text>
</comment>
<dbReference type="GO" id="GO:0003677">
    <property type="term" value="F:DNA binding"/>
    <property type="evidence" value="ECO:0007669"/>
    <property type="project" value="InterPro"/>
</dbReference>
<dbReference type="SUPFAM" id="SSF47729">
    <property type="entry name" value="IHF-like DNA-binding proteins"/>
    <property type="match status" value="1"/>
</dbReference>
<dbReference type="InterPro" id="IPR010992">
    <property type="entry name" value="IHF-like_DNA-bd_dom_sf"/>
</dbReference>
<dbReference type="EMBL" id="VSSQ01000294">
    <property type="protein sequence ID" value="MPL90095.1"/>
    <property type="molecule type" value="Genomic_DNA"/>
</dbReference>
<dbReference type="AlphaFoldDB" id="A0A644VFY5"/>
<evidence type="ECO:0000259" key="1">
    <source>
        <dbReference type="Pfam" id="PF18291"/>
    </source>
</evidence>
<dbReference type="InterPro" id="IPR041607">
    <property type="entry name" value="HU-HIG"/>
</dbReference>
<dbReference type="Gene3D" id="4.10.520.10">
    <property type="entry name" value="IHF-like DNA-binding proteins"/>
    <property type="match status" value="1"/>
</dbReference>
<gene>
    <name evidence="2" type="ORF">SDC9_36140</name>
</gene>
<sequence length="219" mass="24951">MTSLCKYQKELFTLKPIKNNCMAANYKLVRNPDPANSDELKPLHPRIKSLGTLSIEQLADRAQGRSSLSPATIKSALLVISDLLQETLREGYNVNLNNIGYFSVSLKSRPVMEKNEIRSESVHFSHVNFRCAQELKDKLSTMEVTRAQSVTVPNLSQTEKELRLKKHFEQKLNLTTTEYMNLTYCSRQKALKELKSLVQEDKITKIGSKNATQYLNKSL</sequence>
<feature type="domain" description="HU" evidence="1">
    <location>
        <begin position="22"/>
        <end position="146"/>
    </location>
</feature>
<accession>A0A644VFY5</accession>
<dbReference type="InterPro" id="IPR036388">
    <property type="entry name" value="WH-like_DNA-bd_sf"/>
</dbReference>